<organism evidence="5 6">
    <name type="scientific">Haloarcula salinisoli</name>
    <dbReference type="NCBI Taxonomy" id="2487746"/>
    <lineage>
        <taxon>Archaea</taxon>
        <taxon>Methanobacteriati</taxon>
        <taxon>Methanobacteriota</taxon>
        <taxon>Stenosarchaea group</taxon>
        <taxon>Halobacteria</taxon>
        <taxon>Halobacteriales</taxon>
        <taxon>Haloarculaceae</taxon>
        <taxon>Haloarcula</taxon>
    </lineage>
</organism>
<evidence type="ECO:0000256" key="1">
    <source>
        <dbReference type="PROSITE-ProRule" id="PRU00285"/>
    </source>
</evidence>
<dbReference type="Pfam" id="PF00011">
    <property type="entry name" value="HSP20"/>
    <property type="match status" value="1"/>
</dbReference>
<evidence type="ECO:0000313" key="6">
    <source>
        <dbReference type="Proteomes" id="UP000783863"/>
    </source>
</evidence>
<protein>
    <submittedName>
        <fullName evidence="5">Hsp20/alpha crystallin family protein</fullName>
    </submittedName>
</protein>
<gene>
    <name evidence="5" type="ORF">EGD98_03240</name>
</gene>
<name>A0A8J8CA68_9EURY</name>
<evidence type="ECO:0000313" key="5">
    <source>
        <dbReference type="EMBL" id="MBX0302683.1"/>
    </source>
</evidence>
<comment type="caution">
    <text evidence="5">The sequence shown here is derived from an EMBL/GenBank/DDBJ whole genome shotgun (WGS) entry which is preliminary data.</text>
</comment>
<proteinExistence type="inferred from homology"/>
<dbReference type="EMBL" id="RKLQ01000001">
    <property type="protein sequence ID" value="MBX0302683.1"/>
    <property type="molecule type" value="Genomic_DNA"/>
</dbReference>
<dbReference type="RefSeq" id="WP_220586917.1">
    <property type="nucleotide sequence ID" value="NZ_RKLQ01000001.1"/>
</dbReference>
<dbReference type="CDD" id="cd06464">
    <property type="entry name" value="ACD_sHsps-like"/>
    <property type="match status" value="1"/>
</dbReference>
<feature type="region of interest" description="Disordered" evidence="3">
    <location>
        <begin position="26"/>
        <end position="52"/>
    </location>
</feature>
<dbReference type="InterPro" id="IPR008978">
    <property type="entry name" value="HSP20-like_chaperone"/>
</dbReference>
<evidence type="ECO:0000256" key="2">
    <source>
        <dbReference type="RuleBase" id="RU003616"/>
    </source>
</evidence>
<reference evidence="5" key="1">
    <citation type="submission" date="2021-06" db="EMBL/GenBank/DDBJ databases">
        <title>Halomicroarcula sp. F24A a new haloarchaeum isolated from saline soil.</title>
        <authorList>
            <person name="Duran-Viseras A."/>
            <person name="Sanchez-Porro C."/>
            <person name="Ventosa A."/>
        </authorList>
    </citation>
    <scope>NUCLEOTIDE SEQUENCE</scope>
    <source>
        <strain evidence="5">F24A</strain>
    </source>
</reference>
<dbReference type="PROSITE" id="PS01031">
    <property type="entry name" value="SHSP"/>
    <property type="match status" value="1"/>
</dbReference>
<dbReference type="AlphaFoldDB" id="A0A8J8CA68"/>
<feature type="compositionally biased region" description="Basic and acidic residues" evidence="3">
    <location>
        <begin position="34"/>
        <end position="50"/>
    </location>
</feature>
<dbReference type="InterPro" id="IPR031107">
    <property type="entry name" value="Small_HSP"/>
</dbReference>
<accession>A0A8J8CA68</accession>
<feature type="domain" description="SHSP" evidence="4">
    <location>
        <begin position="46"/>
        <end position="149"/>
    </location>
</feature>
<evidence type="ECO:0000259" key="4">
    <source>
        <dbReference type="PROSITE" id="PS01031"/>
    </source>
</evidence>
<dbReference type="Proteomes" id="UP000783863">
    <property type="component" value="Unassembled WGS sequence"/>
</dbReference>
<dbReference type="SUPFAM" id="SSF49764">
    <property type="entry name" value="HSP20-like chaperones"/>
    <property type="match status" value="1"/>
</dbReference>
<dbReference type="PANTHER" id="PTHR11527">
    <property type="entry name" value="HEAT-SHOCK PROTEIN 20 FAMILY MEMBER"/>
    <property type="match status" value="1"/>
</dbReference>
<sequence length="149" mass="16908">MRDQRYPFDGMDRFFDQMRREMFGGIGPQSRQFGDSRREAPAIESADQRSWDAGVTVEETDDGFVVLADLPGFDRDELSIRLHDDVLHLSGEHEVGDGMSYRSRQVSERITLPAHVDPDHVTASYHNGVLEIQFEVVSEDDAGTDIHIE</sequence>
<evidence type="ECO:0000256" key="3">
    <source>
        <dbReference type="SAM" id="MobiDB-lite"/>
    </source>
</evidence>
<keyword evidence="6" id="KW-1185">Reference proteome</keyword>
<comment type="similarity">
    <text evidence="1 2">Belongs to the small heat shock protein (HSP20) family.</text>
</comment>
<dbReference type="InterPro" id="IPR002068">
    <property type="entry name" value="A-crystallin/Hsp20_dom"/>
</dbReference>
<dbReference type="Gene3D" id="2.60.40.790">
    <property type="match status" value="1"/>
</dbReference>